<dbReference type="RefSeq" id="XP_049308138.1">
    <property type="nucleotide sequence ID" value="XM_049452181.1"/>
</dbReference>
<protein>
    <submittedName>
        <fullName evidence="5">Uncharacterized protein LOC105223485</fullName>
    </submittedName>
</protein>
<keyword evidence="1 2" id="KW-0193">Cuticle</keyword>
<feature type="region of interest" description="Disordered" evidence="3">
    <location>
        <begin position="322"/>
        <end position="375"/>
    </location>
</feature>
<accession>A0ABM3JG04</accession>
<sequence>MLTKMLPTRRLVALVAATFTLVVLTSSAALELRTPDLEAFANYDDMRRYIASRNQRSMRYIDNPTEDTYIKAYNDHHEFNSRQRLRRATKAEQARKLPTEPQLVKFEISDALEPSPEVKELIRQHRSREEKPTTATSSIKADEKNTTTLAKDSLKAKTKVTTAAPKRSSRGARARITPNKRAKRAAPNTPVNRQSFNFQVKLIPFDISEAREPDEQTKALIRRMRNLELQKLSNNAAVSTVAPTVIRVHRNAPATGIVTAPLPTFNPSKYYRPKTGKLFMKRKGKRVKRSAPQMIRFELEDAREPNGAILEQLRLVRQSRKDAKAKEQQNTNEGGYAVINKREARMDTKKAQPAELPVKEDVDEGDNDQSNGESKRTFVYKEAPIVKAKKSISSLPVEVQKIITHLMKDHGAGGGGAAGGAKAYVKYIPAHMVDYRQLKSLYGAKLALPPTYSLGSGGSKLSPASYIKYIPPHQKGEQLQVQIHPVPVVEKIRYIYTPVAAAPVGHGYDGNAHAAVTAEEQAAAHAAATHAVQAAYAGQNVHAVAEAQAAQAAHAAQAQHAVGVAHVAENYGAKAIAGEDGGEGGSQEGGGVAHPIVVQESGGAGHQGIQAAPVAVHHTYAADVSHALQEEVPAAVAIKAIHFRPSKPDPLLNENKLQEAAAGEAGGYGDGHVSYGGGGEQQIVAVYAAAHAGGGQAAEAAPQYVENYKYEVGQVAAQPQKEAEVPLVKIEYHGPADDIKQNFKELPEFKQLSTLVGKSTEDQIHGLTYLLAKEMQNKLKLQRKKLYIAAGPGSHTNTAPIVFPHEQQQVGELKQQQVQAHAGGIHGRLIGMAKSKEYIPIVEHGPAAEQKANAGGGAEGGGHGPVQHIAIPAPKQYVAIKVEPKAPLPNSFVEYGLSPNYQGIKGAEAGSGAEAGQKTKLLVEQVIHHPRLQYNGGAGAEHAKAIVAEAEQHGSGASSEQSLSYGDGLQYAAKYAFGYRIRDFNTGNDFGHKQNRDLDGVTRGQYHILLPDGRIQNVIYHADDTGFHADVSFETGH</sequence>
<dbReference type="InterPro" id="IPR000618">
    <property type="entry name" value="Insect_cuticle"/>
</dbReference>
<evidence type="ECO:0000256" key="1">
    <source>
        <dbReference type="ARBA" id="ARBA00022460"/>
    </source>
</evidence>
<dbReference type="Proteomes" id="UP001652620">
    <property type="component" value="Chromosome 3"/>
</dbReference>
<dbReference type="PANTHER" id="PTHR12236">
    <property type="entry name" value="STRUCTURAL CONTITUENT OF CUTICLE"/>
    <property type="match status" value="1"/>
</dbReference>
<keyword evidence="4" id="KW-1185">Reference proteome</keyword>
<evidence type="ECO:0000256" key="2">
    <source>
        <dbReference type="PROSITE-ProRule" id="PRU00497"/>
    </source>
</evidence>
<name>A0ABM3JG04_BACDO</name>
<evidence type="ECO:0000256" key="3">
    <source>
        <dbReference type="SAM" id="MobiDB-lite"/>
    </source>
</evidence>
<organism evidence="4 5">
    <name type="scientific">Bactrocera dorsalis</name>
    <name type="common">Oriental fruit fly</name>
    <name type="synonym">Dacus dorsalis</name>
    <dbReference type="NCBI Taxonomy" id="27457"/>
    <lineage>
        <taxon>Eukaryota</taxon>
        <taxon>Metazoa</taxon>
        <taxon>Ecdysozoa</taxon>
        <taxon>Arthropoda</taxon>
        <taxon>Hexapoda</taxon>
        <taxon>Insecta</taxon>
        <taxon>Pterygota</taxon>
        <taxon>Neoptera</taxon>
        <taxon>Endopterygota</taxon>
        <taxon>Diptera</taxon>
        <taxon>Brachycera</taxon>
        <taxon>Muscomorpha</taxon>
        <taxon>Tephritoidea</taxon>
        <taxon>Tephritidae</taxon>
        <taxon>Bactrocera</taxon>
        <taxon>Bactrocera</taxon>
    </lineage>
</organism>
<reference evidence="5" key="1">
    <citation type="submission" date="2025-08" db="UniProtKB">
        <authorList>
            <consortium name="RefSeq"/>
        </authorList>
    </citation>
    <scope>IDENTIFICATION</scope>
    <source>
        <tissue evidence="5">Adult</tissue>
    </source>
</reference>
<feature type="region of interest" description="Disordered" evidence="3">
    <location>
        <begin position="116"/>
        <end position="188"/>
    </location>
</feature>
<feature type="compositionally biased region" description="Basic and acidic residues" evidence="3">
    <location>
        <begin position="340"/>
        <end position="360"/>
    </location>
</feature>
<feature type="compositionally biased region" description="Basic and acidic residues" evidence="3">
    <location>
        <begin position="116"/>
        <end position="132"/>
    </location>
</feature>
<feature type="compositionally biased region" description="Basic residues" evidence="3">
    <location>
        <begin position="167"/>
        <end position="184"/>
    </location>
</feature>
<proteinExistence type="predicted"/>
<dbReference type="PROSITE" id="PS00233">
    <property type="entry name" value="CHIT_BIND_RR_1"/>
    <property type="match status" value="1"/>
</dbReference>
<dbReference type="Pfam" id="PF00379">
    <property type="entry name" value="Chitin_bind_4"/>
    <property type="match status" value="1"/>
</dbReference>
<dbReference type="GeneID" id="105223485"/>
<dbReference type="InterPro" id="IPR031311">
    <property type="entry name" value="CHIT_BIND_RR_consensus"/>
</dbReference>
<evidence type="ECO:0000313" key="5">
    <source>
        <dbReference type="RefSeq" id="XP_049308138.1"/>
    </source>
</evidence>
<dbReference type="PROSITE" id="PS51155">
    <property type="entry name" value="CHIT_BIND_RR_2"/>
    <property type="match status" value="1"/>
</dbReference>
<dbReference type="InterPro" id="IPR051217">
    <property type="entry name" value="Insect_Cuticle_Struc_Prot"/>
</dbReference>
<gene>
    <name evidence="5" type="primary">LOC105223485</name>
</gene>
<dbReference type="PANTHER" id="PTHR12236:SF86">
    <property type="entry name" value="CCP84AC-RELATED"/>
    <property type="match status" value="1"/>
</dbReference>
<evidence type="ECO:0000313" key="4">
    <source>
        <dbReference type="Proteomes" id="UP001652620"/>
    </source>
</evidence>